<dbReference type="PANTHER" id="PTHR30026">
    <property type="entry name" value="OUTER MEMBRANE PROTEIN TOLC"/>
    <property type="match status" value="1"/>
</dbReference>
<name>A0A431UJD5_9BACI</name>
<evidence type="ECO:0000313" key="9">
    <source>
        <dbReference type="Proteomes" id="UP000276349"/>
    </source>
</evidence>
<keyword evidence="5" id="KW-0998">Cell outer membrane</keyword>
<keyword evidence="6" id="KW-0175">Coiled coil</keyword>
<protein>
    <recommendedName>
        <fullName evidence="10">TolC family protein</fullName>
    </recommendedName>
</protein>
<dbReference type="RefSeq" id="WP_126295589.1">
    <property type="nucleotide sequence ID" value="NZ_RXNR01000060.1"/>
</dbReference>
<keyword evidence="4" id="KW-0472">Membrane</keyword>
<dbReference type="InterPro" id="IPR051906">
    <property type="entry name" value="TolC-like"/>
</dbReference>
<gene>
    <name evidence="8" type="ORF">EKG35_16190</name>
</gene>
<accession>A0A431UJD5</accession>
<dbReference type="Gene3D" id="1.20.1600.10">
    <property type="entry name" value="Outer membrane efflux proteins (OEP)"/>
    <property type="match status" value="2"/>
</dbReference>
<evidence type="ECO:0000256" key="4">
    <source>
        <dbReference type="ARBA" id="ARBA00023136"/>
    </source>
</evidence>
<feature type="coiled-coil region" evidence="6">
    <location>
        <begin position="375"/>
        <end position="402"/>
    </location>
</feature>
<proteinExistence type="predicted"/>
<evidence type="ECO:0000256" key="3">
    <source>
        <dbReference type="ARBA" id="ARBA00022692"/>
    </source>
</evidence>
<reference evidence="8 9" key="1">
    <citation type="submission" date="2018-12" db="EMBL/GenBank/DDBJ databases">
        <authorList>
            <person name="Yu L."/>
        </authorList>
    </citation>
    <scope>NUCLEOTIDE SEQUENCE [LARGE SCALE GENOMIC DNA]</scope>
    <source>
        <strain evidence="8 9">S5H2222</strain>
    </source>
</reference>
<comment type="subcellular location">
    <subcellularLocation>
        <location evidence="1">Cell outer membrane</location>
    </subcellularLocation>
</comment>
<dbReference type="GO" id="GO:1990281">
    <property type="term" value="C:efflux pump complex"/>
    <property type="evidence" value="ECO:0007669"/>
    <property type="project" value="TreeGrafter"/>
</dbReference>
<keyword evidence="3" id="KW-0812">Transmembrane</keyword>
<evidence type="ECO:0008006" key="10">
    <source>
        <dbReference type="Google" id="ProtNLM"/>
    </source>
</evidence>
<organism evidence="8 9">
    <name type="scientific">Lysinibacillus telephonicus</name>
    <dbReference type="NCBI Taxonomy" id="1714840"/>
    <lineage>
        <taxon>Bacteria</taxon>
        <taxon>Bacillati</taxon>
        <taxon>Bacillota</taxon>
        <taxon>Bacilli</taxon>
        <taxon>Bacillales</taxon>
        <taxon>Bacillaceae</taxon>
        <taxon>Lysinibacillus</taxon>
    </lineage>
</organism>
<dbReference type="OrthoDB" id="2732080at2"/>
<feature type="chain" id="PRO_5019155817" description="TolC family protein" evidence="7">
    <location>
        <begin position="33"/>
        <end position="484"/>
    </location>
</feature>
<evidence type="ECO:0000256" key="2">
    <source>
        <dbReference type="ARBA" id="ARBA00022452"/>
    </source>
</evidence>
<feature type="coiled-coil region" evidence="6">
    <location>
        <begin position="240"/>
        <end position="305"/>
    </location>
</feature>
<dbReference type="Proteomes" id="UP000276349">
    <property type="component" value="Unassembled WGS sequence"/>
</dbReference>
<comment type="caution">
    <text evidence="8">The sequence shown here is derived from an EMBL/GenBank/DDBJ whole genome shotgun (WGS) entry which is preliminary data.</text>
</comment>
<evidence type="ECO:0000256" key="6">
    <source>
        <dbReference type="SAM" id="Coils"/>
    </source>
</evidence>
<sequence length="484" mass="54650">MKKSMTFGLVSMLAIGSFSSALLNTAPIEVLAAEDNEDESEEITERVHVDSLTLEDAMMYGLNSDFSLMELEYTLESLRISEDAADESYDDVEDNLDALQDQYKDLEQQLEKEKATSGDSATIDNFDKKINSLVNLLRSLNIEEIDAIINDSENAGDPAATLETLLVNIEDFLSEYKVLEQSTAEKLAIVREQIYSLTQTLESLDAQLDQLDLNITTTFNSRIQMREGIKLSIASTFFGLLMSQEQLDLMKANLENQQAETNNAKIRYDLGLISEDEYEDATRDLTKIEEDIALAEKQLKNDKASFALTIGIAYNDDYQIVTPELGEVTLLQQEKPTEELIYNSYNMVNARTQLRIAEDNFDYVEDLDDPTDEQEDKAEIDIEVAKLNIESLEVELENAINAMFAQVESQYKAVKDAEKELTYAKEDIADTQLYYDLGLLSKKDYESSSLAVKQAELTYNSAKYQYYLLKQKVDSLGEGVILTN</sequence>
<dbReference type="SUPFAM" id="SSF56954">
    <property type="entry name" value="Outer membrane efflux proteins (OEP)"/>
    <property type="match status" value="1"/>
</dbReference>
<dbReference type="GO" id="GO:0009279">
    <property type="term" value="C:cell outer membrane"/>
    <property type="evidence" value="ECO:0007669"/>
    <property type="project" value="UniProtKB-SubCell"/>
</dbReference>
<dbReference type="PANTHER" id="PTHR30026:SF20">
    <property type="entry name" value="OUTER MEMBRANE PROTEIN TOLC"/>
    <property type="match status" value="1"/>
</dbReference>
<dbReference type="GO" id="GO:0015288">
    <property type="term" value="F:porin activity"/>
    <property type="evidence" value="ECO:0007669"/>
    <property type="project" value="TreeGrafter"/>
</dbReference>
<evidence type="ECO:0000313" key="8">
    <source>
        <dbReference type="EMBL" id="RTQ89711.1"/>
    </source>
</evidence>
<feature type="coiled-coil region" evidence="6">
    <location>
        <begin position="82"/>
        <end position="143"/>
    </location>
</feature>
<dbReference type="EMBL" id="RXNR01000060">
    <property type="protein sequence ID" value="RTQ89711.1"/>
    <property type="molecule type" value="Genomic_DNA"/>
</dbReference>
<keyword evidence="9" id="KW-1185">Reference proteome</keyword>
<dbReference type="GO" id="GO:0015562">
    <property type="term" value="F:efflux transmembrane transporter activity"/>
    <property type="evidence" value="ECO:0007669"/>
    <property type="project" value="InterPro"/>
</dbReference>
<evidence type="ECO:0000256" key="5">
    <source>
        <dbReference type="ARBA" id="ARBA00023237"/>
    </source>
</evidence>
<evidence type="ECO:0000256" key="7">
    <source>
        <dbReference type="SAM" id="SignalP"/>
    </source>
</evidence>
<evidence type="ECO:0000256" key="1">
    <source>
        <dbReference type="ARBA" id="ARBA00004442"/>
    </source>
</evidence>
<keyword evidence="7" id="KW-0732">Signal</keyword>
<feature type="signal peptide" evidence="7">
    <location>
        <begin position="1"/>
        <end position="32"/>
    </location>
</feature>
<dbReference type="AlphaFoldDB" id="A0A431UJD5"/>
<keyword evidence="2" id="KW-1134">Transmembrane beta strand</keyword>